<evidence type="ECO:0000256" key="1">
    <source>
        <dbReference type="SAM" id="MobiDB-lite"/>
    </source>
</evidence>
<dbReference type="InterPro" id="IPR010730">
    <property type="entry name" value="HET"/>
</dbReference>
<keyword evidence="4" id="KW-1185">Reference proteome</keyword>
<protein>
    <recommendedName>
        <fullName evidence="2">Heterokaryon incompatibility domain-containing protein</fullName>
    </recommendedName>
</protein>
<dbReference type="PANTHER" id="PTHR24148:SF64">
    <property type="entry name" value="HETEROKARYON INCOMPATIBILITY DOMAIN-CONTAINING PROTEIN"/>
    <property type="match status" value="1"/>
</dbReference>
<reference evidence="3 4" key="1">
    <citation type="submission" date="2015-01" db="EMBL/GenBank/DDBJ databases">
        <title>The Genome Sequence of Ochroconis gallopava CBS43764.</title>
        <authorList>
            <consortium name="The Broad Institute Genomics Platform"/>
            <person name="Cuomo C."/>
            <person name="de Hoog S."/>
            <person name="Gorbushina A."/>
            <person name="Stielow B."/>
            <person name="Teixiera M."/>
            <person name="Abouelleil A."/>
            <person name="Chapman S.B."/>
            <person name="Priest M."/>
            <person name="Young S.K."/>
            <person name="Wortman J."/>
            <person name="Nusbaum C."/>
            <person name="Birren B."/>
        </authorList>
    </citation>
    <scope>NUCLEOTIDE SEQUENCE [LARGE SCALE GENOMIC DNA]</scope>
    <source>
        <strain evidence="3 4">CBS 43764</strain>
    </source>
</reference>
<dbReference type="PANTHER" id="PTHR24148">
    <property type="entry name" value="ANKYRIN REPEAT DOMAIN-CONTAINING PROTEIN 39 HOMOLOG-RELATED"/>
    <property type="match status" value="1"/>
</dbReference>
<dbReference type="HOGENOM" id="CLU_004184_7_2_1"/>
<evidence type="ECO:0000259" key="2">
    <source>
        <dbReference type="Pfam" id="PF06985"/>
    </source>
</evidence>
<evidence type="ECO:0000313" key="4">
    <source>
        <dbReference type="Proteomes" id="UP000053259"/>
    </source>
</evidence>
<dbReference type="RefSeq" id="XP_016219001.1">
    <property type="nucleotide sequence ID" value="XM_016352744.1"/>
</dbReference>
<feature type="region of interest" description="Disordered" evidence="1">
    <location>
        <begin position="189"/>
        <end position="214"/>
    </location>
</feature>
<dbReference type="STRING" id="253628.A0A0D1Z849"/>
<sequence length="713" mass="80995">MFDYEYRSLVDRQDDDHIRLLSLAPSRDWTDAIHVRLVEARLSDDLVYEALSYCWGDISKRLLIFCDGKPFLVSENLETALRHLRLEESERILWIDAICINQADYEERKHQVGMMRSIYSRAKRVLVWLGEAGEDSELAFAACERIAKARVELLTDEFGDLMSNDFLWRSDKSQIIQRKMEELKSRKLSAEAQADGAKHQAQQGTTHALEKDDNDIDLQVDSPNLVGADSSKQQHVDVFGMDDDANSNEEETGDVSDATKEEVIAILKLISRPWFTRCWVLQEFVLGREVQLLCGTSSIDSDVFYVGFTLIVLLGNRGLEGRPEQILRGGLVLMHLLRMQVQHPEQDTVPFDILWLLQSARSFGSTDPRDKVYSLLGLIPKEMSSLSRIKPDYTVSVEECYKQTALAIISHTNNLDVLLTDRQTKCEFQLPSWVPDWSQLDRPAPIVLLQTVEKATDEASKQPMFCASLEVNWTPDVDRATNSLILSGYVLDRLVLLEDVLTVPEMDFVDLNPNLSSVQELASFSKNLFSGLGNYFDILVRWEKLALSKNYPTHPTNDDPETVYAMTMCAGDLPGGPEHGLIRFRRWRETLRAPKKLQHLKSLGIKGGFYKTLAGLSGMVSGRRNLSDRVFATATEKTLYRRLARTEKGYLALVPRQSAVGDRVALFKGGKTPFLVRQARFGMGWELVGSMYIHGLMYGEQWKTELCQDMFIV</sequence>
<evidence type="ECO:0000313" key="3">
    <source>
        <dbReference type="EMBL" id="KIW09132.1"/>
    </source>
</evidence>
<proteinExistence type="predicted"/>
<dbReference type="VEuPathDB" id="FungiDB:PV09_00070"/>
<organism evidence="3 4">
    <name type="scientific">Verruconis gallopava</name>
    <dbReference type="NCBI Taxonomy" id="253628"/>
    <lineage>
        <taxon>Eukaryota</taxon>
        <taxon>Fungi</taxon>
        <taxon>Dikarya</taxon>
        <taxon>Ascomycota</taxon>
        <taxon>Pezizomycotina</taxon>
        <taxon>Dothideomycetes</taxon>
        <taxon>Pleosporomycetidae</taxon>
        <taxon>Venturiales</taxon>
        <taxon>Sympoventuriaceae</taxon>
        <taxon>Verruconis</taxon>
    </lineage>
</organism>
<dbReference type="Pfam" id="PF06985">
    <property type="entry name" value="HET"/>
    <property type="match status" value="1"/>
</dbReference>
<dbReference type="InterPro" id="IPR052895">
    <property type="entry name" value="HetReg/Transcr_Mod"/>
</dbReference>
<dbReference type="GeneID" id="27308043"/>
<name>A0A0D1Z849_9PEZI</name>
<dbReference type="Proteomes" id="UP000053259">
    <property type="component" value="Unassembled WGS sequence"/>
</dbReference>
<gene>
    <name evidence="3" type="ORF">PV09_00070</name>
</gene>
<dbReference type="EMBL" id="KN847529">
    <property type="protein sequence ID" value="KIW09132.1"/>
    <property type="molecule type" value="Genomic_DNA"/>
</dbReference>
<dbReference type="AlphaFoldDB" id="A0A0D1Z849"/>
<accession>A0A0D1Z849</accession>
<feature type="domain" description="Heterokaryon incompatibility" evidence="2">
    <location>
        <begin position="48"/>
        <end position="283"/>
    </location>
</feature>
<dbReference type="Pfam" id="PF26639">
    <property type="entry name" value="Het-6_barrel"/>
    <property type="match status" value="1"/>
</dbReference>
<dbReference type="OrthoDB" id="5416609at2759"/>
<dbReference type="InParanoid" id="A0A0D1Z849"/>